<dbReference type="PROSITE" id="PS01133">
    <property type="entry name" value="UPF0017"/>
    <property type="match status" value="1"/>
</dbReference>
<gene>
    <name evidence="6" type="ORF">CFF01_02895</name>
</gene>
<feature type="active site" description="Charge relay system" evidence="4">
    <location>
        <position position="267"/>
    </location>
</feature>
<sequence>MTQRTFTPPWWARNPHVQTILPVLRKVDKPSLIRQRLELEDGDFIDLDWLAKPAPGEPIVVIVHGLEGSADSHYARRLLSRLSQDGVSALVHHHRSCSGVTNRLARSYHSGDTQDLHTTLSMLKRDYPNSPLLAVGYSLGGNVLAKYQGEQGADSLVERAVVISAPLQLGACATRLKRGFSKVYQSYLIKQLQQKVRDKLAMETLSAQMPVTPAEVDSLTTFHRFDDRITAPLHGFSGVEDYYHRASGLPYLSQVAKPTLVIHAKDDPFMTDEVIPSQEALSPQVTYELHQQGGHVGFIDGGHPLKPRFYLEQRIVNFLLEAAC</sequence>
<dbReference type="InterPro" id="IPR012020">
    <property type="entry name" value="ABHD4"/>
</dbReference>
<dbReference type="Pfam" id="PF00561">
    <property type="entry name" value="Abhydrolase_1"/>
    <property type="match status" value="1"/>
</dbReference>
<dbReference type="AlphaFoldDB" id="A0AAC9TWJ4"/>
<accession>A0AAC9TWJ4</accession>
<dbReference type="InterPro" id="IPR029058">
    <property type="entry name" value="AB_hydrolase_fold"/>
</dbReference>
<evidence type="ECO:0000256" key="2">
    <source>
        <dbReference type="ARBA" id="ARBA00022487"/>
    </source>
</evidence>
<dbReference type="KEGG" id="smav:CFF01_02895"/>
<comment type="similarity">
    <text evidence="1">Belongs to the AB hydrolase superfamily. AB hydrolase 4 family.</text>
</comment>
<dbReference type="Gene3D" id="3.40.50.1820">
    <property type="entry name" value="alpha/beta hydrolase"/>
    <property type="match status" value="1"/>
</dbReference>
<dbReference type="InterPro" id="IPR000952">
    <property type="entry name" value="AB_hydrolase_4_CS"/>
</dbReference>
<reference evidence="6 7" key="1">
    <citation type="submission" date="2017-06" db="EMBL/GenBank/DDBJ databases">
        <title>Complete genome sequence of Shewanella marisflavi EP1 associated with anaerobic 2,4-dinitrotoluene reduction and salt tolerance.</title>
        <authorList>
            <person name="Huang J."/>
        </authorList>
    </citation>
    <scope>NUCLEOTIDE SEQUENCE [LARGE SCALE GENOMIC DNA]</scope>
    <source>
        <strain evidence="6 7">EP1</strain>
    </source>
</reference>
<dbReference type="PIRSF" id="PIRSF005211">
    <property type="entry name" value="Ab_hydro_YheT"/>
    <property type="match status" value="1"/>
</dbReference>
<evidence type="ECO:0000313" key="7">
    <source>
        <dbReference type="Proteomes" id="UP000198233"/>
    </source>
</evidence>
<keyword evidence="2" id="KW-0719">Serine esterase</keyword>
<dbReference type="Proteomes" id="UP000198233">
    <property type="component" value="Chromosome"/>
</dbReference>
<dbReference type="InterPro" id="IPR050960">
    <property type="entry name" value="AB_hydrolase_4_sf"/>
</dbReference>
<dbReference type="InterPro" id="IPR000073">
    <property type="entry name" value="AB_hydrolase_1"/>
</dbReference>
<evidence type="ECO:0000256" key="1">
    <source>
        <dbReference type="ARBA" id="ARBA00010884"/>
    </source>
</evidence>
<evidence type="ECO:0000259" key="5">
    <source>
        <dbReference type="Pfam" id="PF00561"/>
    </source>
</evidence>
<dbReference type="RefSeq" id="WP_088903790.1">
    <property type="nucleotide sequence ID" value="NZ_CP022272.1"/>
</dbReference>
<keyword evidence="3 6" id="KW-0378">Hydrolase</keyword>
<feature type="active site" description="Charge relay system" evidence="4">
    <location>
        <position position="295"/>
    </location>
</feature>
<dbReference type="SUPFAM" id="SSF53474">
    <property type="entry name" value="alpha/beta-Hydrolases"/>
    <property type="match status" value="1"/>
</dbReference>
<dbReference type="NCBIfam" id="NF008218">
    <property type="entry name" value="PRK10985.1"/>
    <property type="match status" value="1"/>
</dbReference>
<organism evidence="6 7">
    <name type="scientific">Shewanella marisflavi</name>
    <dbReference type="NCBI Taxonomy" id="260364"/>
    <lineage>
        <taxon>Bacteria</taxon>
        <taxon>Pseudomonadati</taxon>
        <taxon>Pseudomonadota</taxon>
        <taxon>Gammaproteobacteria</taxon>
        <taxon>Alteromonadales</taxon>
        <taxon>Shewanellaceae</taxon>
        <taxon>Shewanella</taxon>
    </lineage>
</organism>
<evidence type="ECO:0000256" key="4">
    <source>
        <dbReference type="PIRSR" id="PIRSR005211-1"/>
    </source>
</evidence>
<dbReference type="PANTHER" id="PTHR10794:SF94">
    <property type="entry name" value="ESTERASE YHET-RELATED"/>
    <property type="match status" value="1"/>
</dbReference>
<evidence type="ECO:0000313" key="6">
    <source>
        <dbReference type="EMBL" id="ASJ95615.1"/>
    </source>
</evidence>
<protein>
    <submittedName>
        <fullName evidence="6">Hydrolase</fullName>
    </submittedName>
</protein>
<dbReference type="GO" id="GO:0034338">
    <property type="term" value="F:short-chain carboxylesterase activity"/>
    <property type="evidence" value="ECO:0007669"/>
    <property type="project" value="TreeGrafter"/>
</dbReference>
<dbReference type="GO" id="GO:0047372">
    <property type="term" value="F:monoacylglycerol lipase activity"/>
    <property type="evidence" value="ECO:0007669"/>
    <property type="project" value="TreeGrafter"/>
</dbReference>
<dbReference type="EMBL" id="CP022272">
    <property type="protein sequence ID" value="ASJ95615.1"/>
    <property type="molecule type" value="Genomic_DNA"/>
</dbReference>
<feature type="domain" description="AB hydrolase-1" evidence="5">
    <location>
        <begin position="58"/>
        <end position="301"/>
    </location>
</feature>
<name>A0AAC9TWJ4_9GAMM</name>
<feature type="active site" description="Charge relay system" evidence="4">
    <location>
        <position position="138"/>
    </location>
</feature>
<evidence type="ECO:0000256" key="3">
    <source>
        <dbReference type="ARBA" id="ARBA00022801"/>
    </source>
</evidence>
<dbReference type="PANTHER" id="PTHR10794">
    <property type="entry name" value="ABHYDROLASE DOMAIN-CONTAINING PROTEIN"/>
    <property type="match status" value="1"/>
</dbReference>
<proteinExistence type="inferred from homology"/>